<comment type="caution">
    <text evidence="12">The sequence shown here is derived from an EMBL/GenBank/DDBJ whole genome shotgun (WGS) entry which is preliminary data.</text>
</comment>
<dbReference type="InterPro" id="IPR035906">
    <property type="entry name" value="MetI-like_sf"/>
</dbReference>
<evidence type="ECO:0000256" key="8">
    <source>
        <dbReference type="ARBA" id="ARBA00023136"/>
    </source>
</evidence>
<feature type="transmembrane region" description="Helical" evidence="9">
    <location>
        <begin position="1014"/>
        <end position="1033"/>
    </location>
</feature>
<evidence type="ECO:0000256" key="4">
    <source>
        <dbReference type="ARBA" id="ARBA00022475"/>
    </source>
</evidence>
<keyword evidence="5" id="KW-0762">Sugar transport</keyword>
<comment type="similarity">
    <text evidence="2">Belongs to the binding-protein-dependent transport system permease family. MalFG subfamily.</text>
</comment>
<proteinExistence type="inferred from homology"/>
<feature type="domain" description="ABC transmembrane type-1" evidence="11">
    <location>
        <begin position="806"/>
        <end position="1035"/>
    </location>
</feature>
<evidence type="ECO:0000256" key="2">
    <source>
        <dbReference type="ARBA" id="ARBA00009047"/>
    </source>
</evidence>
<dbReference type="EMBL" id="JAZDWZ010000004">
    <property type="protein sequence ID" value="MEE3928282.1"/>
    <property type="molecule type" value="Genomic_DNA"/>
</dbReference>
<keyword evidence="13" id="KW-1185">Reference proteome</keyword>
<evidence type="ECO:0000256" key="1">
    <source>
        <dbReference type="ARBA" id="ARBA00004651"/>
    </source>
</evidence>
<keyword evidence="4" id="KW-1003">Cell membrane</keyword>
<evidence type="ECO:0000259" key="11">
    <source>
        <dbReference type="PROSITE" id="PS50928"/>
    </source>
</evidence>
<evidence type="ECO:0000313" key="13">
    <source>
        <dbReference type="Proteomes" id="UP001344817"/>
    </source>
</evidence>
<dbReference type="Proteomes" id="UP001344817">
    <property type="component" value="Unassembled WGS sequence"/>
</dbReference>
<comment type="subcellular location">
    <subcellularLocation>
        <location evidence="1 9">Cell membrane</location>
        <topology evidence="1 9">Multi-pass membrane protein</topology>
    </subcellularLocation>
</comment>
<dbReference type="RefSeq" id="WP_330500695.1">
    <property type="nucleotide sequence ID" value="NZ_JAZDWZ010000004.1"/>
</dbReference>
<dbReference type="PROSITE" id="PS50928">
    <property type="entry name" value="ABC_TM1"/>
    <property type="match status" value="1"/>
</dbReference>
<evidence type="ECO:0000256" key="7">
    <source>
        <dbReference type="ARBA" id="ARBA00022989"/>
    </source>
</evidence>
<evidence type="ECO:0000313" key="12">
    <source>
        <dbReference type="EMBL" id="MEE3928282.1"/>
    </source>
</evidence>
<gene>
    <name evidence="12" type="ORF">V2E24_01660</name>
</gene>
<dbReference type="SUPFAM" id="SSF160964">
    <property type="entry name" value="MalF N-terminal region-like"/>
    <property type="match status" value="1"/>
</dbReference>
<feature type="transmembrane region" description="Helical" evidence="9">
    <location>
        <begin position="632"/>
        <end position="654"/>
    </location>
</feature>
<dbReference type="SUPFAM" id="SSF161098">
    <property type="entry name" value="MetI-like"/>
    <property type="match status" value="1"/>
</dbReference>
<dbReference type="InterPro" id="IPR000515">
    <property type="entry name" value="MetI-like"/>
</dbReference>
<sequence>MDKEIKLYNWYGESFDPIIPETTQTLKAYKHAVKVVTSRRIDQINTRHNIEKDLYLRARNKIEENQKRELSSQKVAYLNRVKVFKDSIKKLKYSDSIETLILFELKKLKKEKKKIQLYTKDFQNSLKTSADTPEEKEKLLSNLQLKVQNEQSSLFKTYAIYNILLKYVKSHKDNIANITKDNLDELKNSLDKFEIKVIEKNPDIIEKLNFILEQLNKSVISLQRKRKELSKEFNEQKNQMKKEYLITRKNIRLKNEQNILNLEYSFNQKTLDSKSEVLAYKKESKQKINEHKQQILSIENKNKNKLKNLKNKIENTNKAIKQSYKNVKKEIGHESMKLLVSNFNKFIESNPRFFKDYKKIVIPIFNSCDDLSKRANNDTCVCFQKNSNMNFLAFKKEILDKIKNSDNEKILLLAFKVFFSFNSYLSARKIASDVVKSKYNLKLSENNSKFSYQGKYQRVVADALIEKAIANQELLYKYNNEKANALISIDVIKTSNLHIEQKKTYLEKEALIKKEYKQKVVEFKNKIKSKEISKAAFKNKMIEFKIFKKESINELKLDFDLKKNKNILFTHFFRKMNDQKIINKIYESKVNEAQKSIPIEYIKNIRYLALFLGIIFPGIPELLIFKQYIKGVALSVVSLFIYSVILPFCFGAYWDKMGGVLGLYDLGSHLYNSSLGIFPDARYWLFGGVISILLLCFSLIYFLVSGVGSYRVAKALEEGSRPSKWSHTKRWLNTSGFPWMISLVGWALMIFIVATPVITSILISFTNYGLQHEAPSQTVDWVGLKNWGLWWIFRENNLLLSLSRVINWTIIWTILSTIIPISLGIIISVLVNNQRIKGKKIFRLIYILPWAIPVFVTITFIKQSFQAGDQGYINLILLKLGLIDQSIDWLNNITRARVLVIVVQTWVAYAWIFMLVTGNLQSIPKDIYEAGSVDGAKGRQLFIYLTLPQLLLSIAPMLIGQFVLAFNNFTTISLFTNGGPVYPETTAFGEASTDIIISWVYKITTGTVKVEGHLSFAAALTTLASLFSIALAAKGFIKSMRRRD</sequence>
<evidence type="ECO:0000256" key="10">
    <source>
        <dbReference type="SAM" id="Coils"/>
    </source>
</evidence>
<evidence type="ECO:0000256" key="3">
    <source>
        <dbReference type="ARBA" id="ARBA00022448"/>
    </source>
</evidence>
<feature type="coiled-coil region" evidence="10">
    <location>
        <begin position="176"/>
        <end position="239"/>
    </location>
</feature>
<keyword evidence="8 9" id="KW-0472">Membrane</keyword>
<evidence type="ECO:0000256" key="6">
    <source>
        <dbReference type="ARBA" id="ARBA00022692"/>
    </source>
</evidence>
<dbReference type="PANTHER" id="PTHR47314">
    <property type="entry name" value="MALTOSE/MALTODEXTRIN TRANSPORT SYSTEM PERMEASE PROTEIN MALF"/>
    <property type="match status" value="1"/>
</dbReference>
<feature type="transmembrane region" description="Helical" evidence="9">
    <location>
        <begin position="805"/>
        <end position="831"/>
    </location>
</feature>
<feature type="transmembrane region" description="Helical" evidence="9">
    <location>
        <begin position="898"/>
        <end position="920"/>
    </location>
</feature>
<feature type="transmembrane region" description="Helical" evidence="9">
    <location>
        <begin position="941"/>
        <end position="966"/>
    </location>
</feature>
<feature type="transmembrane region" description="Helical" evidence="9">
    <location>
        <begin position="683"/>
        <end position="704"/>
    </location>
</feature>
<keyword evidence="10" id="KW-0175">Coiled coil</keyword>
<keyword evidence="3 9" id="KW-0813">Transport</keyword>
<feature type="coiled-coil region" evidence="10">
    <location>
        <begin position="281"/>
        <end position="330"/>
    </location>
</feature>
<dbReference type="PANTHER" id="PTHR47314:SF1">
    <property type="entry name" value="MALTOSE_MALTODEXTRIN TRANSPORT SYSTEM PERMEASE PROTEIN MALF"/>
    <property type="match status" value="1"/>
</dbReference>
<accession>A0ABU7MLE2</accession>
<organism evidence="12 13">
    <name type="scientific">Mycoplasmopsis ciconiae</name>
    <dbReference type="NCBI Taxonomy" id="561067"/>
    <lineage>
        <taxon>Bacteria</taxon>
        <taxon>Bacillati</taxon>
        <taxon>Mycoplasmatota</taxon>
        <taxon>Mycoplasmoidales</taxon>
        <taxon>Metamycoplasmataceae</taxon>
        <taxon>Mycoplasmopsis</taxon>
    </lineage>
</organism>
<name>A0ABU7MLE2_9BACT</name>
<dbReference type="CDD" id="cd06261">
    <property type="entry name" value="TM_PBP2"/>
    <property type="match status" value="1"/>
</dbReference>
<keyword evidence="6 9" id="KW-0812">Transmembrane</keyword>
<evidence type="ECO:0000256" key="5">
    <source>
        <dbReference type="ARBA" id="ARBA00022597"/>
    </source>
</evidence>
<feature type="transmembrane region" description="Helical" evidence="9">
    <location>
        <begin position="605"/>
        <end position="625"/>
    </location>
</feature>
<dbReference type="Pfam" id="PF00528">
    <property type="entry name" value="BPD_transp_1"/>
    <property type="match status" value="1"/>
</dbReference>
<evidence type="ECO:0000256" key="9">
    <source>
        <dbReference type="RuleBase" id="RU363032"/>
    </source>
</evidence>
<dbReference type="Gene3D" id="1.10.3720.10">
    <property type="entry name" value="MetI-like"/>
    <property type="match status" value="1"/>
</dbReference>
<reference evidence="12" key="1">
    <citation type="submission" date="2024-01" db="EMBL/GenBank/DDBJ databases">
        <title>Genome sequence of Mycoplasma ciconiae type strain DSM 25251.</title>
        <authorList>
            <person name="Spergser J."/>
        </authorList>
    </citation>
    <scope>NUCLEOTIDE SEQUENCE [LARGE SCALE GENOMIC DNA]</scope>
    <source>
        <strain evidence="12">DSM 25251</strain>
    </source>
</reference>
<protein>
    <submittedName>
        <fullName evidence="12">ABC transporter permease subunit</fullName>
    </submittedName>
</protein>
<feature type="transmembrane region" description="Helical" evidence="9">
    <location>
        <begin position="739"/>
        <end position="765"/>
    </location>
</feature>
<keyword evidence="7 9" id="KW-1133">Transmembrane helix</keyword>
<feature type="transmembrane region" description="Helical" evidence="9">
    <location>
        <begin position="843"/>
        <end position="861"/>
    </location>
</feature>